<keyword evidence="3" id="KW-1185">Reference proteome</keyword>
<proteinExistence type="predicted"/>
<feature type="compositionally biased region" description="Polar residues" evidence="1">
    <location>
        <begin position="8"/>
        <end position="23"/>
    </location>
</feature>
<protein>
    <submittedName>
        <fullName evidence="2">Unnamed protein product</fullName>
    </submittedName>
</protein>
<feature type="compositionally biased region" description="Low complexity" evidence="1">
    <location>
        <begin position="24"/>
        <end position="34"/>
    </location>
</feature>
<feature type="region of interest" description="Disordered" evidence="1">
    <location>
        <begin position="1"/>
        <end position="51"/>
    </location>
</feature>
<dbReference type="EMBL" id="BSXU01004472">
    <property type="protein sequence ID" value="GMG44441.1"/>
    <property type="molecule type" value="Genomic_DNA"/>
</dbReference>
<evidence type="ECO:0000313" key="3">
    <source>
        <dbReference type="Proteomes" id="UP001165063"/>
    </source>
</evidence>
<gene>
    <name evidence="2" type="ORF">Amon01_000674300</name>
</gene>
<reference evidence="2" key="1">
    <citation type="submission" date="2023-04" db="EMBL/GenBank/DDBJ databases">
        <title>Ambrosiozyma monospora NBRC 1965.</title>
        <authorList>
            <person name="Ichikawa N."/>
            <person name="Sato H."/>
            <person name="Tonouchi N."/>
        </authorList>
    </citation>
    <scope>NUCLEOTIDE SEQUENCE</scope>
    <source>
        <strain evidence="2">NBRC 1965</strain>
    </source>
</reference>
<dbReference type="Proteomes" id="UP001165063">
    <property type="component" value="Unassembled WGS sequence"/>
</dbReference>
<evidence type="ECO:0000256" key="1">
    <source>
        <dbReference type="SAM" id="MobiDB-lite"/>
    </source>
</evidence>
<evidence type="ECO:0000313" key="2">
    <source>
        <dbReference type="EMBL" id="GMG44441.1"/>
    </source>
</evidence>
<sequence>MPAAIKKNQIQQNGASDTIQSTKLQQQQQNNNNPESEDNSDLESESESQIYKKEDAQEVYLLIQTKLDNSPELIQALKQNTELSKQTIYLLSQSESLSLFKTIAISLSADNSSSNASLTLGPWLRSILLAKALA</sequence>
<feature type="compositionally biased region" description="Acidic residues" evidence="1">
    <location>
        <begin position="35"/>
        <end position="46"/>
    </location>
</feature>
<accession>A0A9W7DJ05</accession>
<comment type="caution">
    <text evidence="2">The sequence shown here is derived from an EMBL/GenBank/DDBJ whole genome shotgun (WGS) entry which is preliminary data.</text>
</comment>
<dbReference type="AlphaFoldDB" id="A0A9W7DJ05"/>
<organism evidence="2 3">
    <name type="scientific">Ambrosiozyma monospora</name>
    <name type="common">Yeast</name>
    <name type="synonym">Endomycopsis monosporus</name>
    <dbReference type="NCBI Taxonomy" id="43982"/>
    <lineage>
        <taxon>Eukaryota</taxon>
        <taxon>Fungi</taxon>
        <taxon>Dikarya</taxon>
        <taxon>Ascomycota</taxon>
        <taxon>Saccharomycotina</taxon>
        <taxon>Pichiomycetes</taxon>
        <taxon>Pichiales</taxon>
        <taxon>Pichiaceae</taxon>
        <taxon>Ambrosiozyma</taxon>
    </lineage>
</organism>
<name>A0A9W7DJ05_AMBMO</name>